<evidence type="ECO:0000256" key="2">
    <source>
        <dbReference type="ARBA" id="ARBA00022552"/>
    </source>
</evidence>
<protein>
    <recommendedName>
        <fullName evidence="6">Ribosomal RNA small subunit methyltransferase H</fullName>
        <ecNumber evidence="6">2.1.1.199</ecNumber>
    </recommendedName>
    <alternativeName>
        <fullName evidence="6">16S rRNA m(4)C1402 methyltransferase</fullName>
    </alternativeName>
    <alternativeName>
        <fullName evidence="6">rRNA (cytosine-N(4)-)-methyltransferase RsmH</fullName>
    </alternativeName>
</protein>
<dbReference type="SUPFAM" id="SSF81799">
    <property type="entry name" value="Putative methyltransferase TM0872, insert domain"/>
    <property type="match status" value="1"/>
</dbReference>
<feature type="binding site" evidence="6">
    <location>
        <begin position="31"/>
        <end position="33"/>
    </location>
    <ligand>
        <name>S-adenosyl-L-methionine</name>
        <dbReference type="ChEBI" id="CHEBI:59789"/>
    </ligand>
</feature>
<keyword evidence="3 6" id="KW-0489">Methyltransferase</keyword>
<dbReference type="NCBIfam" id="TIGR00006">
    <property type="entry name" value="16S rRNA (cytosine(1402)-N(4))-methyltransferase RsmH"/>
    <property type="match status" value="1"/>
</dbReference>
<dbReference type="AlphaFoldDB" id="A0A1G2I3V2"/>
<dbReference type="GO" id="GO:0071424">
    <property type="term" value="F:rRNA (cytosine-N4-)-methyltransferase activity"/>
    <property type="evidence" value="ECO:0007669"/>
    <property type="project" value="UniProtKB-UniRule"/>
</dbReference>
<dbReference type="InterPro" id="IPR029063">
    <property type="entry name" value="SAM-dependent_MTases_sf"/>
</dbReference>
<keyword evidence="5 6" id="KW-0949">S-adenosyl-L-methionine</keyword>
<evidence type="ECO:0000256" key="6">
    <source>
        <dbReference type="HAMAP-Rule" id="MF_01007"/>
    </source>
</evidence>
<dbReference type="EMBL" id="MHOV01000034">
    <property type="protein sequence ID" value="OGZ69435.1"/>
    <property type="molecule type" value="Genomic_DNA"/>
</dbReference>
<evidence type="ECO:0000256" key="1">
    <source>
        <dbReference type="ARBA" id="ARBA00010396"/>
    </source>
</evidence>
<keyword evidence="4 6" id="KW-0808">Transferase</keyword>
<comment type="function">
    <text evidence="6">Specifically methylates the N4 position of cytidine in position 1402 (C1402) of 16S rRNA.</text>
</comment>
<evidence type="ECO:0000256" key="3">
    <source>
        <dbReference type="ARBA" id="ARBA00022603"/>
    </source>
</evidence>
<feature type="binding site" evidence="6">
    <location>
        <position position="51"/>
    </location>
    <ligand>
        <name>S-adenosyl-L-methionine</name>
        <dbReference type="ChEBI" id="CHEBI:59789"/>
    </ligand>
</feature>
<proteinExistence type="inferred from homology"/>
<evidence type="ECO:0000256" key="4">
    <source>
        <dbReference type="ARBA" id="ARBA00022679"/>
    </source>
</evidence>
<sequence length="302" mass="33977">MIHKPVLVKEVLEYLDPKPNENFIDGTIGQAGHAIEILKKNGPDGKVLGIDLDASQVENSKLSAIDAKERITLVNDSYANIKEIVEKISFKPVSGILLDLGYSSWHIENSNRGFSFTRNEMLDMRYDLHNTLTAAKIVNEYREDEIEKIIKDFGEEKFARQIAKEITKQRKVKKIESTFDLMDIIASAIPTFAKSKSQGLSAWAKAQVGAKTFQALRIAINGELDNLEKFLPQAIEVLDQGGRLVIMSFHSLEDRIVKNFFKNKEKENILKILTKKPIVAGLDEVNSNPRSRSAKLRAAIKI</sequence>
<feature type="binding site" evidence="6">
    <location>
        <position position="78"/>
    </location>
    <ligand>
        <name>S-adenosyl-L-methionine</name>
        <dbReference type="ChEBI" id="CHEBI:59789"/>
    </ligand>
</feature>
<dbReference type="Gene3D" id="3.40.50.150">
    <property type="entry name" value="Vaccinia Virus protein VP39"/>
    <property type="match status" value="1"/>
</dbReference>
<evidence type="ECO:0000313" key="7">
    <source>
        <dbReference type="EMBL" id="OGZ69435.1"/>
    </source>
</evidence>
<dbReference type="InterPro" id="IPR023397">
    <property type="entry name" value="SAM-dep_MeTrfase_MraW_recog"/>
</dbReference>
<evidence type="ECO:0000313" key="8">
    <source>
        <dbReference type="Proteomes" id="UP000179214"/>
    </source>
</evidence>
<reference evidence="7 8" key="1">
    <citation type="journal article" date="2016" name="Nat. Commun.">
        <title>Thousands of microbial genomes shed light on interconnected biogeochemical processes in an aquifer system.</title>
        <authorList>
            <person name="Anantharaman K."/>
            <person name="Brown C.T."/>
            <person name="Hug L.A."/>
            <person name="Sharon I."/>
            <person name="Castelle C.J."/>
            <person name="Probst A.J."/>
            <person name="Thomas B.C."/>
            <person name="Singh A."/>
            <person name="Wilkins M.J."/>
            <person name="Karaoz U."/>
            <person name="Brodie E.L."/>
            <person name="Williams K.H."/>
            <person name="Hubbard S.S."/>
            <person name="Banfield J.F."/>
        </authorList>
    </citation>
    <scope>NUCLEOTIDE SEQUENCE [LARGE SCALE GENOMIC DNA]</scope>
</reference>
<comment type="caution">
    <text evidence="7">The sequence shown here is derived from an EMBL/GenBank/DDBJ whole genome shotgun (WGS) entry which is preliminary data.</text>
</comment>
<dbReference type="GO" id="GO:0070475">
    <property type="term" value="P:rRNA base methylation"/>
    <property type="evidence" value="ECO:0007669"/>
    <property type="project" value="UniProtKB-UniRule"/>
</dbReference>
<dbReference type="EC" id="2.1.1.199" evidence="6"/>
<keyword evidence="2 6" id="KW-0698">rRNA processing</keyword>
<name>A0A1G2I3V2_9BACT</name>
<dbReference type="PANTHER" id="PTHR11265:SF0">
    <property type="entry name" value="12S RRNA N4-METHYLCYTIDINE METHYLTRANSFERASE"/>
    <property type="match status" value="1"/>
</dbReference>
<accession>A0A1G2I3V2</accession>
<dbReference type="PIRSF" id="PIRSF004486">
    <property type="entry name" value="MraW"/>
    <property type="match status" value="1"/>
</dbReference>
<dbReference type="SUPFAM" id="SSF53335">
    <property type="entry name" value="S-adenosyl-L-methionine-dependent methyltransferases"/>
    <property type="match status" value="1"/>
</dbReference>
<comment type="subcellular location">
    <subcellularLocation>
        <location evidence="6">Cytoplasm</location>
    </subcellularLocation>
</comment>
<evidence type="ECO:0000256" key="5">
    <source>
        <dbReference type="ARBA" id="ARBA00022691"/>
    </source>
</evidence>
<dbReference type="GO" id="GO:0005737">
    <property type="term" value="C:cytoplasm"/>
    <property type="evidence" value="ECO:0007669"/>
    <property type="project" value="UniProtKB-SubCell"/>
</dbReference>
<comment type="similarity">
    <text evidence="1 6">Belongs to the methyltransferase superfamily. RsmH family.</text>
</comment>
<dbReference type="Pfam" id="PF01795">
    <property type="entry name" value="Methyltransf_5"/>
    <property type="match status" value="1"/>
</dbReference>
<feature type="binding site" evidence="6">
    <location>
        <position position="99"/>
    </location>
    <ligand>
        <name>S-adenosyl-L-methionine</name>
        <dbReference type="ChEBI" id="CHEBI:59789"/>
    </ligand>
</feature>
<dbReference type="PANTHER" id="PTHR11265">
    <property type="entry name" value="S-ADENOSYL-METHYLTRANSFERASE MRAW"/>
    <property type="match status" value="1"/>
</dbReference>
<gene>
    <name evidence="6" type="primary">rsmH</name>
    <name evidence="7" type="ORF">A3F47_01740</name>
</gene>
<dbReference type="HAMAP" id="MF_01007">
    <property type="entry name" value="16SrRNA_methyltr_H"/>
    <property type="match status" value="1"/>
</dbReference>
<organism evidence="7 8">
    <name type="scientific">Candidatus Staskawiczbacteria bacterium RIFCSPHIGHO2_12_FULL_38_11</name>
    <dbReference type="NCBI Taxonomy" id="1802209"/>
    <lineage>
        <taxon>Bacteria</taxon>
        <taxon>Candidatus Staskawicziibacteriota</taxon>
    </lineage>
</organism>
<keyword evidence="6" id="KW-0963">Cytoplasm</keyword>
<dbReference type="Proteomes" id="UP000179214">
    <property type="component" value="Unassembled WGS sequence"/>
</dbReference>
<dbReference type="Gene3D" id="1.10.150.170">
    <property type="entry name" value="Putative methyltransferase TM0872, insert domain"/>
    <property type="match status" value="1"/>
</dbReference>
<comment type="catalytic activity">
    <reaction evidence="6">
        <text>cytidine(1402) in 16S rRNA + S-adenosyl-L-methionine = N(4)-methylcytidine(1402) in 16S rRNA + S-adenosyl-L-homocysteine + H(+)</text>
        <dbReference type="Rhea" id="RHEA:42928"/>
        <dbReference type="Rhea" id="RHEA-COMP:10286"/>
        <dbReference type="Rhea" id="RHEA-COMP:10287"/>
        <dbReference type="ChEBI" id="CHEBI:15378"/>
        <dbReference type="ChEBI" id="CHEBI:57856"/>
        <dbReference type="ChEBI" id="CHEBI:59789"/>
        <dbReference type="ChEBI" id="CHEBI:74506"/>
        <dbReference type="ChEBI" id="CHEBI:82748"/>
        <dbReference type="EC" id="2.1.1.199"/>
    </reaction>
</comment>
<dbReference type="InterPro" id="IPR002903">
    <property type="entry name" value="RsmH"/>
</dbReference>
<feature type="binding site" evidence="6">
    <location>
        <position position="106"/>
    </location>
    <ligand>
        <name>S-adenosyl-L-methionine</name>
        <dbReference type="ChEBI" id="CHEBI:59789"/>
    </ligand>
</feature>